<evidence type="ECO:0000313" key="1">
    <source>
        <dbReference type="EMBL" id="OGY83964.1"/>
    </source>
</evidence>
<gene>
    <name evidence="1" type="ORF">A2898_01665</name>
</gene>
<dbReference type="Proteomes" id="UP000179164">
    <property type="component" value="Unassembled WGS sequence"/>
</dbReference>
<dbReference type="EMBL" id="MHKE01000012">
    <property type="protein sequence ID" value="OGY83964.1"/>
    <property type="molecule type" value="Genomic_DNA"/>
</dbReference>
<sequence>MNITRFSVYGLLCFYALIPQDARGVQPDSGLQCEFGAYVIVGSIEVLLPQYIVIDTAAAHDSAGNAFQVIAVTSDTMYYGAAATHSFDNVRMNLISIRRDEGNLVLPRNVVVIENFDPSWEGFQESIKVTVREFLQPDQYFEFFQQSFRAHMRVADGNGR</sequence>
<accession>A0A1G2B472</accession>
<protein>
    <submittedName>
        <fullName evidence="1">Uncharacterized protein</fullName>
    </submittedName>
</protein>
<organism evidence="1 2">
    <name type="scientific">Candidatus Kerfeldbacteria bacterium RIFCSPLOWO2_01_FULL_48_11</name>
    <dbReference type="NCBI Taxonomy" id="1798543"/>
    <lineage>
        <taxon>Bacteria</taxon>
        <taxon>Candidatus Kerfeldiibacteriota</taxon>
    </lineage>
</organism>
<name>A0A1G2B472_9BACT</name>
<dbReference type="AlphaFoldDB" id="A0A1G2B472"/>
<evidence type="ECO:0000313" key="2">
    <source>
        <dbReference type="Proteomes" id="UP000179164"/>
    </source>
</evidence>
<proteinExistence type="predicted"/>
<comment type="caution">
    <text evidence="1">The sequence shown here is derived from an EMBL/GenBank/DDBJ whole genome shotgun (WGS) entry which is preliminary data.</text>
</comment>
<reference evidence="1 2" key="1">
    <citation type="journal article" date="2016" name="Nat. Commun.">
        <title>Thousands of microbial genomes shed light on interconnected biogeochemical processes in an aquifer system.</title>
        <authorList>
            <person name="Anantharaman K."/>
            <person name="Brown C.T."/>
            <person name="Hug L.A."/>
            <person name="Sharon I."/>
            <person name="Castelle C.J."/>
            <person name="Probst A.J."/>
            <person name="Thomas B.C."/>
            <person name="Singh A."/>
            <person name="Wilkins M.J."/>
            <person name="Karaoz U."/>
            <person name="Brodie E.L."/>
            <person name="Williams K.H."/>
            <person name="Hubbard S.S."/>
            <person name="Banfield J.F."/>
        </authorList>
    </citation>
    <scope>NUCLEOTIDE SEQUENCE [LARGE SCALE GENOMIC DNA]</scope>
</reference>